<keyword evidence="4 5" id="KW-0663">Pyridoxal phosphate</keyword>
<evidence type="ECO:0000256" key="2">
    <source>
        <dbReference type="ARBA" id="ARBA00010008"/>
    </source>
</evidence>
<evidence type="ECO:0000256" key="3">
    <source>
        <dbReference type="ARBA" id="ARBA00022679"/>
    </source>
</evidence>
<dbReference type="Gene3D" id="3.90.1150.10">
    <property type="entry name" value="Aspartate Aminotransferase, domain 1"/>
    <property type="match status" value="1"/>
</dbReference>
<feature type="compositionally biased region" description="Basic and acidic residues" evidence="6">
    <location>
        <begin position="421"/>
        <end position="436"/>
    </location>
</feature>
<evidence type="ECO:0000256" key="1">
    <source>
        <dbReference type="ARBA" id="ARBA00001933"/>
    </source>
</evidence>
<name>A0ABR2ZWE9_9AGAR</name>
<dbReference type="InterPro" id="IPR015421">
    <property type="entry name" value="PyrdxlP-dep_Trfase_major"/>
</dbReference>
<keyword evidence="3" id="KW-0808">Transferase</keyword>
<accession>A0ABR2ZWE9</accession>
<dbReference type="Pfam" id="PF00155">
    <property type="entry name" value="Aminotran_1_2"/>
    <property type="match status" value="1"/>
</dbReference>
<evidence type="ECO:0000256" key="5">
    <source>
        <dbReference type="RuleBase" id="RU003693"/>
    </source>
</evidence>
<evidence type="ECO:0000256" key="4">
    <source>
        <dbReference type="ARBA" id="ARBA00022898"/>
    </source>
</evidence>
<dbReference type="PROSITE" id="PS00599">
    <property type="entry name" value="AA_TRANSFER_CLASS_2"/>
    <property type="match status" value="1"/>
</dbReference>
<organism evidence="8 9">
    <name type="scientific">Marasmius tenuissimus</name>
    <dbReference type="NCBI Taxonomy" id="585030"/>
    <lineage>
        <taxon>Eukaryota</taxon>
        <taxon>Fungi</taxon>
        <taxon>Dikarya</taxon>
        <taxon>Basidiomycota</taxon>
        <taxon>Agaricomycotina</taxon>
        <taxon>Agaricomycetes</taxon>
        <taxon>Agaricomycetidae</taxon>
        <taxon>Agaricales</taxon>
        <taxon>Marasmiineae</taxon>
        <taxon>Marasmiaceae</taxon>
        <taxon>Marasmius</taxon>
    </lineage>
</organism>
<feature type="compositionally biased region" description="Basic residues" evidence="6">
    <location>
        <begin position="445"/>
        <end position="459"/>
    </location>
</feature>
<reference evidence="8 9" key="1">
    <citation type="submission" date="2024-05" db="EMBL/GenBank/DDBJ databases">
        <title>A draft genome resource for the thread blight pathogen Marasmius tenuissimus strain MS-2.</title>
        <authorList>
            <person name="Yulfo-Soto G.E."/>
            <person name="Baruah I.K."/>
            <person name="Amoako-Attah I."/>
            <person name="Bukari Y."/>
            <person name="Meinhardt L.W."/>
            <person name="Bailey B.A."/>
            <person name="Cohen S.P."/>
        </authorList>
    </citation>
    <scope>NUCLEOTIDE SEQUENCE [LARGE SCALE GENOMIC DNA]</scope>
    <source>
        <strain evidence="8 9">MS-2</strain>
    </source>
</reference>
<evidence type="ECO:0000256" key="6">
    <source>
        <dbReference type="SAM" id="MobiDB-lite"/>
    </source>
</evidence>
<dbReference type="InterPro" id="IPR050087">
    <property type="entry name" value="AON_synthase_class-II"/>
</dbReference>
<dbReference type="InterPro" id="IPR015422">
    <property type="entry name" value="PyrdxlP-dep_Trfase_small"/>
</dbReference>
<keyword evidence="9" id="KW-1185">Reference proteome</keyword>
<comment type="similarity">
    <text evidence="2">Belongs to the class-II pyridoxal-phosphate-dependent aminotransferase family. BioF subfamily.</text>
</comment>
<dbReference type="InterPro" id="IPR001917">
    <property type="entry name" value="Aminotrans_II_pyridoxalP_BS"/>
</dbReference>
<feature type="region of interest" description="Disordered" evidence="6">
    <location>
        <begin position="389"/>
        <end position="470"/>
    </location>
</feature>
<dbReference type="EMBL" id="JBBXMP010000047">
    <property type="protein sequence ID" value="KAL0065494.1"/>
    <property type="molecule type" value="Genomic_DNA"/>
</dbReference>
<sequence length="470" mass="51830">MPSSSTTSSTLTLALQRTLDSRARRKILRSLPSPSSPAPTSHPIDFTSNDYLSLTTSPTLHTHVLRTLQHSPHILGSGGSRLLVNPHTHDSFERRVERVFNVSPTTEGRSVILFNSGYDANVSFFSTVPQPGDTVVYDELIHASVHDGMRAGCRAERRVSFGHNDVEDLRGVLRRQQEGMGGTVFVAVESLYSMDGTFAPLREFVDVLEEEMVSRGGDGYLVVDEAHATGVYGPKGRGRVALEGLEGHPRVLARLCTFGKALGGSGALLISTPLITKYLLNYARPLVYTTALSNMVVIAAGCSFDLLEDGTAEELAKKVLSTSKSFTHTLRRRLRGEGVGRDIIRVGVGVGVRRRLREGTTQLRSDHTDLDAPTEREWRNVFTRTRLVVSSPQQVQHSRASDNVADGAQGRRQSQGVFTRWSHEGTSRKVNRRDCRMGSGQGGTRRGRRRNTQSKGRRAYKYEHGRLGQK</sequence>
<dbReference type="InterPro" id="IPR015424">
    <property type="entry name" value="PyrdxlP-dep_Trfase"/>
</dbReference>
<proteinExistence type="inferred from homology"/>
<protein>
    <recommendedName>
        <fullName evidence="7">Aminotransferase class I/classII large domain-containing protein</fullName>
    </recommendedName>
</protein>
<dbReference type="SUPFAM" id="SSF53383">
    <property type="entry name" value="PLP-dependent transferases"/>
    <property type="match status" value="1"/>
</dbReference>
<evidence type="ECO:0000259" key="7">
    <source>
        <dbReference type="Pfam" id="PF00155"/>
    </source>
</evidence>
<feature type="compositionally biased region" description="Polar residues" evidence="6">
    <location>
        <begin position="389"/>
        <end position="398"/>
    </location>
</feature>
<feature type="compositionally biased region" description="Basic and acidic residues" evidence="6">
    <location>
        <begin position="460"/>
        <end position="470"/>
    </location>
</feature>
<comment type="cofactor">
    <cofactor evidence="1 5">
        <name>pyridoxal 5'-phosphate</name>
        <dbReference type="ChEBI" id="CHEBI:597326"/>
    </cofactor>
</comment>
<comment type="caution">
    <text evidence="8">The sequence shown here is derived from an EMBL/GenBank/DDBJ whole genome shotgun (WGS) entry which is preliminary data.</text>
</comment>
<dbReference type="InterPro" id="IPR004839">
    <property type="entry name" value="Aminotransferase_I/II_large"/>
</dbReference>
<evidence type="ECO:0000313" key="8">
    <source>
        <dbReference type="EMBL" id="KAL0065494.1"/>
    </source>
</evidence>
<gene>
    <name evidence="8" type="ORF">AAF712_007558</name>
</gene>
<dbReference type="Proteomes" id="UP001437256">
    <property type="component" value="Unassembled WGS sequence"/>
</dbReference>
<dbReference type="Gene3D" id="3.40.640.10">
    <property type="entry name" value="Type I PLP-dependent aspartate aminotransferase-like (Major domain)"/>
    <property type="match status" value="1"/>
</dbReference>
<evidence type="ECO:0000313" key="9">
    <source>
        <dbReference type="Proteomes" id="UP001437256"/>
    </source>
</evidence>
<dbReference type="PANTHER" id="PTHR13693:SF77">
    <property type="entry name" value="8-AMINO-7-OXONONANOATE SYNTHASE"/>
    <property type="match status" value="1"/>
</dbReference>
<feature type="domain" description="Aminotransferase class I/classII large" evidence="7">
    <location>
        <begin position="43"/>
        <end position="333"/>
    </location>
</feature>
<dbReference type="PANTHER" id="PTHR13693">
    <property type="entry name" value="CLASS II AMINOTRANSFERASE/8-AMINO-7-OXONONANOATE SYNTHASE"/>
    <property type="match status" value="1"/>
</dbReference>